<evidence type="ECO:0000313" key="2">
    <source>
        <dbReference type="Proteomes" id="UP000479000"/>
    </source>
</evidence>
<proteinExistence type="predicted"/>
<dbReference type="EMBL" id="CADCXU010033691">
    <property type="protein sequence ID" value="CAB0019054.1"/>
    <property type="molecule type" value="Genomic_DNA"/>
</dbReference>
<name>A0A6H5HV26_9HEMI</name>
<dbReference type="Proteomes" id="UP000479000">
    <property type="component" value="Unassembled WGS sequence"/>
</dbReference>
<sequence>LVFPIGLNVLFYHETTPRWRRKGIMVLFASFRTAILQLLQQFAVLRQEKRYPHTQEINQKMNQCHTSVSYVSDPQIRRGGFISEELQSTRPECGASDFGSRAVRARLNYRPSKEFMNETSFELKLRKS</sequence>
<evidence type="ECO:0000313" key="1">
    <source>
        <dbReference type="EMBL" id="CAB0019054.1"/>
    </source>
</evidence>
<protein>
    <submittedName>
        <fullName evidence="1">Uncharacterized protein</fullName>
    </submittedName>
</protein>
<feature type="non-terminal residue" evidence="1">
    <location>
        <position position="1"/>
    </location>
</feature>
<dbReference type="AlphaFoldDB" id="A0A6H5HV26"/>
<organism evidence="1 2">
    <name type="scientific">Nesidiocoris tenuis</name>
    <dbReference type="NCBI Taxonomy" id="355587"/>
    <lineage>
        <taxon>Eukaryota</taxon>
        <taxon>Metazoa</taxon>
        <taxon>Ecdysozoa</taxon>
        <taxon>Arthropoda</taxon>
        <taxon>Hexapoda</taxon>
        <taxon>Insecta</taxon>
        <taxon>Pterygota</taxon>
        <taxon>Neoptera</taxon>
        <taxon>Paraneoptera</taxon>
        <taxon>Hemiptera</taxon>
        <taxon>Heteroptera</taxon>
        <taxon>Panheteroptera</taxon>
        <taxon>Cimicomorpha</taxon>
        <taxon>Miridae</taxon>
        <taxon>Dicyphina</taxon>
        <taxon>Nesidiocoris</taxon>
    </lineage>
</organism>
<accession>A0A6H5HV26</accession>
<reference evidence="1 2" key="1">
    <citation type="submission" date="2020-02" db="EMBL/GenBank/DDBJ databases">
        <authorList>
            <person name="Ferguson B K."/>
        </authorList>
    </citation>
    <scope>NUCLEOTIDE SEQUENCE [LARGE SCALE GENOMIC DNA]</scope>
</reference>
<gene>
    <name evidence="1" type="ORF">NTEN_LOCUS22766</name>
</gene>
<keyword evidence="2" id="KW-1185">Reference proteome</keyword>